<keyword evidence="3" id="KW-1185">Reference proteome</keyword>
<evidence type="ECO:0000313" key="2">
    <source>
        <dbReference type="EMBL" id="CAB4256240.1"/>
    </source>
</evidence>
<protein>
    <submittedName>
        <fullName evidence="2">Uncharacterized protein</fullName>
    </submittedName>
</protein>
<proteinExistence type="predicted"/>
<evidence type="ECO:0000313" key="3">
    <source>
        <dbReference type="Proteomes" id="UP000644660"/>
    </source>
</evidence>
<keyword evidence="1" id="KW-0472">Membrane</keyword>
<gene>
    <name evidence="2" type="ORF">KABA2_09S00198</name>
</gene>
<keyword evidence="1" id="KW-0812">Transmembrane</keyword>
<organism evidence="2 3">
    <name type="scientific">Maudiozyma barnettii</name>
    <dbReference type="NCBI Taxonomy" id="61262"/>
    <lineage>
        <taxon>Eukaryota</taxon>
        <taxon>Fungi</taxon>
        <taxon>Dikarya</taxon>
        <taxon>Ascomycota</taxon>
        <taxon>Saccharomycotina</taxon>
        <taxon>Saccharomycetes</taxon>
        <taxon>Saccharomycetales</taxon>
        <taxon>Saccharomycetaceae</taxon>
        <taxon>Maudiozyma</taxon>
    </lineage>
</organism>
<keyword evidence="1" id="KW-1133">Transmembrane helix</keyword>
<name>A0A8H2VIZ0_9SACH</name>
<dbReference type="OrthoDB" id="10493488at2759"/>
<evidence type="ECO:0000256" key="1">
    <source>
        <dbReference type="SAM" id="Phobius"/>
    </source>
</evidence>
<comment type="caution">
    <text evidence="2">The sequence shown here is derived from an EMBL/GenBank/DDBJ whole genome shotgun (WGS) entry which is preliminary data.</text>
</comment>
<accession>A0A8H2VIZ0</accession>
<reference evidence="2 3" key="1">
    <citation type="submission" date="2020-05" db="EMBL/GenBank/DDBJ databases">
        <authorList>
            <person name="Casaregola S."/>
            <person name="Devillers H."/>
            <person name="Grondin C."/>
        </authorList>
    </citation>
    <scope>NUCLEOTIDE SEQUENCE [LARGE SCALE GENOMIC DNA]</scope>
    <source>
        <strain evidence="2 3">CLIB 1767</strain>
    </source>
</reference>
<dbReference type="EMBL" id="CAEFZW010000009">
    <property type="protein sequence ID" value="CAB4256240.1"/>
    <property type="molecule type" value="Genomic_DNA"/>
</dbReference>
<dbReference type="AlphaFoldDB" id="A0A8H2VIZ0"/>
<dbReference type="Proteomes" id="UP000644660">
    <property type="component" value="Unassembled WGS sequence"/>
</dbReference>
<dbReference type="GeneID" id="64859312"/>
<feature type="transmembrane region" description="Helical" evidence="1">
    <location>
        <begin position="6"/>
        <end position="28"/>
    </location>
</feature>
<dbReference type="RefSeq" id="XP_041408084.1">
    <property type="nucleotide sequence ID" value="XM_041552150.1"/>
</dbReference>
<sequence>MVSVATAVICLVGIPLFFGLSIALFFGLQLFKRLRKEDEEFEEEIKQGDDFFQFDDIETWKVDLTKNVKPEDLESGKILVDLEVRQSLQSNRSEDTNIISRSYIPAYRKTFRTRYNEFKEKGKTINLENGSYEGNSKRKSIYEQILPVMEEDVFSHQEMHAQTKTKLLRNYRVEMENVLLGKSLAKQDLGSYYPRS</sequence>